<evidence type="ECO:0000259" key="2">
    <source>
        <dbReference type="Pfam" id="PF07853"/>
    </source>
</evidence>
<feature type="transmembrane region" description="Helical" evidence="1">
    <location>
        <begin position="114"/>
        <end position="135"/>
    </location>
</feature>
<evidence type="ECO:0000256" key="1">
    <source>
        <dbReference type="SAM" id="Phobius"/>
    </source>
</evidence>
<dbReference type="Pfam" id="PF07853">
    <property type="entry name" value="DUF1648"/>
    <property type="match status" value="1"/>
</dbReference>
<dbReference type="GO" id="GO:0009636">
    <property type="term" value="P:response to toxic substance"/>
    <property type="evidence" value="ECO:0007669"/>
    <property type="project" value="TreeGrafter"/>
</dbReference>
<feature type="transmembrane region" description="Helical" evidence="1">
    <location>
        <begin position="192"/>
        <end position="214"/>
    </location>
</feature>
<dbReference type="InterPro" id="IPR012867">
    <property type="entry name" value="DUF1648"/>
</dbReference>
<evidence type="ECO:0000313" key="3">
    <source>
        <dbReference type="EMBL" id="SHM55458.1"/>
    </source>
</evidence>
<protein>
    <submittedName>
        <fullName evidence="3">Uncharacterized membrane protein</fullName>
    </submittedName>
</protein>
<dbReference type="STRING" id="447595.SAMN05660826_01308"/>
<dbReference type="Pfam" id="PF13630">
    <property type="entry name" value="SdpI"/>
    <property type="match status" value="1"/>
</dbReference>
<dbReference type="InterPro" id="IPR026272">
    <property type="entry name" value="SdpI"/>
</dbReference>
<dbReference type="AlphaFoldDB" id="A0A1M7JR41"/>
<feature type="transmembrane region" description="Helical" evidence="1">
    <location>
        <begin position="12"/>
        <end position="30"/>
    </location>
</feature>
<feature type="transmembrane region" description="Helical" evidence="1">
    <location>
        <begin position="58"/>
        <end position="77"/>
    </location>
</feature>
<reference evidence="4" key="1">
    <citation type="submission" date="2016-11" db="EMBL/GenBank/DDBJ databases">
        <authorList>
            <person name="Varghese N."/>
            <person name="Submissions S."/>
        </authorList>
    </citation>
    <scope>NUCLEOTIDE SEQUENCE [LARGE SCALE GENOMIC DNA]</scope>
    <source>
        <strain evidence="4">DSM 18802</strain>
    </source>
</reference>
<feature type="domain" description="DUF1648" evidence="2">
    <location>
        <begin position="18"/>
        <end position="63"/>
    </location>
</feature>
<dbReference type="EMBL" id="FRCR01000007">
    <property type="protein sequence ID" value="SHM55458.1"/>
    <property type="molecule type" value="Genomic_DNA"/>
</dbReference>
<dbReference type="RefSeq" id="WP_073256449.1">
    <property type="nucleotide sequence ID" value="NZ_FRCR01000007.1"/>
</dbReference>
<dbReference type="InterPro" id="IPR025962">
    <property type="entry name" value="SdpI/YhfL"/>
</dbReference>
<dbReference type="OrthoDB" id="9808690at2"/>
<organism evidence="3 4">
    <name type="scientific">Caldanaerovirga acetigignens</name>
    <dbReference type="NCBI Taxonomy" id="447595"/>
    <lineage>
        <taxon>Bacteria</taxon>
        <taxon>Bacillati</taxon>
        <taxon>Bacillota</taxon>
        <taxon>Clostridia</taxon>
        <taxon>Thermosediminibacterales</taxon>
        <taxon>Thermosediminibacteraceae</taxon>
        <taxon>Caldanaerovirga</taxon>
    </lineage>
</organism>
<evidence type="ECO:0000313" key="4">
    <source>
        <dbReference type="Proteomes" id="UP000184375"/>
    </source>
</evidence>
<dbReference type="PANTHER" id="PTHR37810:SF5">
    <property type="entry name" value="IMMUNITY PROTEIN SDPI"/>
    <property type="match status" value="1"/>
</dbReference>
<keyword evidence="1" id="KW-1133">Transmembrane helix</keyword>
<feature type="transmembrane region" description="Helical" evidence="1">
    <location>
        <begin position="89"/>
        <end position="108"/>
    </location>
</feature>
<name>A0A1M7JR41_9FIRM</name>
<accession>A0A1M7JR41</accession>
<keyword evidence="4" id="KW-1185">Reference proteome</keyword>
<feature type="transmembrane region" description="Helical" evidence="1">
    <location>
        <begin position="168"/>
        <end position="186"/>
    </location>
</feature>
<gene>
    <name evidence="3" type="ORF">SAMN05660826_01308</name>
</gene>
<dbReference type="PANTHER" id="PTHR37810">
    <property type="entry name" value="IMMUNITY PROTEIN SDPI"/>
    <property type="match status" value="1"/>
</dbReference>
<dbReference type="Proteomes" id="UP000184375">
    <property type="component" value="Unassembled WGS sequence"/>
</dbReference>
<keyword evidence="1" id="KW-0812">Transmembrane</keyword>
<keyword evidence="1" id="KW-0472">Membrane</keyword>
<dbReference type="PIRSF" id="PIRSF038959">
    <property type="entry name" value="SdpI"/>
    <property type="match status" value="1"/>
</dbReference>
<proteinExistence type="predicted"/>
<sequence>MAEKKKSALPVNWLLLGLIASLYVIGFAVYPQLPDMVPSHWNASGQVDGYMSKTAHVFFMPTVVLGLYMLLSFAPVIDPKPESYKKFRYVYGTFRTIMVLIFSALYIATTLYALGIPVSIGRFTMLAIGLMFVFLGNYMGKIRHNYTFGIKTPWTLASEEVWNKTHRISGPLWVIAGFIWILGLFLEEKLGFFLSMGSILAVTIFGFVYSYLLFRKIKSQG</sequence>